<name>A0A1J1I2H3_9DIPT</name>
<protein>
    <submittedName>
        <fullName evidence="6">CLUMA_CG007918, isoform A</fullName>
    </submittedName>
</protein>
<keyword evidence="7" id="KW-1185">Reference proteome</keyword>
<keyword evidence="4" id="KW-0472">Membrane</keyword>
<feature type="chain" id="PRO_5009619092" evidence="5">
    <location>
        <begin position="22"/>
        <end position="875"/>
    </location>
</feature>
<dbReference type="Proteomes" id="UP000183832">
    <property type="component" value="Unassembled WGS sequence"/>
</dbReference>
<sequence length="875" mass="100128">MILRLLLIITVTFALFNNAMPSKILFTVAFAGNSHWLMFQPLINELLSRGHEVTVITHFELKTDSKNYRQVLIRPKWDWDAIFNMTIPFEVGGTYESPFFKVKSLWDYGIATTKHALDSPVVKNFIENDVTKFDLVISEQFQQEAFNMFAHKYNCPLIVIGTLDYADFMDHAKGALTSWSHVPHALSYFSDRMTFVQRVENTILSLYDAIGHKNVKLFIGHGGIFGTQEAIYHAVPLIIFPFFGDQHLNGFKIQEAGMGLLDSMSTITTDSLTRIINKVLNNESFAQNIKKASEIFRTNQNEPLDTAIWWIEYVIKFKGAAHLQSPAKNLPWYRYLQLDIVFIVFGAIYIIYDLITMIKWLLLITIAASSISASNILVLSPMSIVSHWLYLEEIIKDLLIRGHKVTAVTSYLAKKKHENYTTINIPSLNLELQHFGSKNVYAGIYSGESSYFSFYQKMGLLVTENLLKNPKVGELILSKDQQFDLVIVEQIYVEAFYLFAHKFNCSLLTIALQGHSTVIDRTMGLFTPLSHVPHHALTHVDSKMTFGQRAYNAYISTYESFIRRFSYIPKQNKIAKKYFSEGVEGELPHVATMEKKIALTLVNSHSSIENPRPTMPSQVNIGGAHIRRILALPADVNEFLKTAENGFIFFSFGTFLKTDAIPNEIYTEIIEAFKALPYKVLMKLSVDPPADLPPNIMARRWFPQSDLFGHPKMLLFISHGGWLGVQEALHRGVPMLFIPFLNDQHRNAARAVKEGYGSVLQFDDITNESLVKEILKVTAPEYKAKALEMSKIFKDSLNQPMQEVTFWIEYVIRNNGAQHLKSTSVDLCWSKYSMIDVGFFYFSMFALSFLCSFMIIKFSITKYRGREQRGKFKYY</sequence>
<dbReference type="SUPFAM" id="SSF53756">
    <property type="entry name" value="UDP-Glycosyltransferase/glycogen phosphorylase"/>
    <property type="match status" value="2"/>
</dbReference>
<dbReference type="PANTHER" id="PTHR48043">
    <property type="entry name" value="EG:EG0003.4 PROTEIN-RELATED"/>
    <property type="match status" value="1"/>
</dbReference>
<feature type="transmembrane region" description="Helical" evidence="4">
    <location>
        <begin position="361"/>
        <end position="390"/>
    </location>
</feature>
<keyword evidence="4" id="KW-1133">Transmembrane helix</keyword>
<proteinExistence type="inferred from homology"/>
<dbReference type="FunFam" id="3.40.50.2000:FF:000050">
    <property type="entry name" value="UDP-glucuronosyltransferase"/>
    <property type="match status" value="1"/>
</dbReference>
<reference evidence="6 7" key="1">
    <citation type="submission" date="2015-04" db="EMBL/GenBank/DDBJ databases">
        <authorList>
            <person name="Syromyatnikov M.Y."/>
            <person name="Popov V.N."/>
        </authorList>
    </citation>
    <scope>NUCLEOTIDE SEQUENCE [LARGE SCALE GENOMIC DNA]</scope>
</reference>
<evidence type="ECO:0000256" key="4">
    <source>
        <dbReference type="SAM" id="Phobius"/>
    </source>
</evidence>
<dbReference type="OrthoDB" id="5835829at2759"/>
<keyword evidence="5" id="KW-0732">Signal</keyword>
<organism evidence="6 7">
    <name type="scientific">Clunio marinus</name>
    <dbReference type="NCBI Taxonomy" id="568069"/>
    <lineage>
        <taxon>Eukaryota</taxon>
        <taxon>Metazoa</taxon>
        <taxon>Ecdysozoa</taxon>
        <taxon>Arthropoda</taxon>
        <taxon>Hexapoda</taxon>
        <taxon>Insecta</taxon>
        <taxon>Pterygota</taxon>
        <taxon>Neoptera</taxon>
        <taxon>Endopterygota</taxon>
        <taxon>Diptera</taxon>
        <taxon>Nematocera</taxon>
        <taxon>Chironomoidea</taxon>
        <taxon>Chironomidae</taxon>
        <taxon>Clunio</taxon>
    </lineage>
</organism>
<dbReference type="AlphaFoldDB" id="A0A1J1I2H3"/>
<evidence type="ECO:0000313" key="6">
    <source>
        <dbReference type="EMBL" id="CRK94411.1"/>
    </source>
</evidence>
<gene>
    <name evidence="6" type="ORF">CLUMA_CG007918</name>
</gene>
<evidence type="ECO:0000256" key="3">
    <source>
        <dbReference type="ARBA" id="ARBA00022679"/>
    </source>
</evidence>
<accession>A0A1J1I2H3</accession>
<evidence type="ECO:0000313" key="7">
    <source>
        <dbReference type="Proteomes" id="UP000183832"/>
    </source>
</evidence>
<feature type="transmembrane region" description="Helical" evidence="4">
    <location>
        <begin position="332"/>
        <end position="352"/>
    </location>
</feature>
<dbReference type="Pfam" id="PF00201">
    <property type="entry name" value="UDPGT"/>
    <property type="match status" value="3"/>
</dbReference>
<comment type="similarity">
    <text evidence="1">Belongs to the UDP-glycosyltransferase family.</text>
</comment>
<feature type="transmembrane region" description="Helical" evidence="4">
    <location>
        <begin position="839"/>
        <end position="860"/>
    </location>
</feature>
<dbReference type="EMBL" id="CVRI01000038">
    <property type="protein sequence ID" value="CRK94411.1"/>
    <property type="molecule type" value="Genomic_DNA"/>
</dbReference>
<keyword evidence="2" id="KW-0328">Glycosyltransferase</keyword>
<keyword evidence="4" id="KW-0812">Transmembrane</keyword>
<dbReference type="CDD" id="cd03784">
    <property type="entry name" value="GT1_Gtf-like"/>
    <property type="match status" value="1"/>
</dbReference>
<evidence type="ECO:0000256" key="5">
    <source>
        <dbReference type="SAM" id="SignalP"/>
    </source>
</evidence>
<dbReference type="STRING" id="568069.A0A1J1I2H3"/>
<dbReference type="InterPro" id="IPR002213">
    <property type="entry name" value="UDP_glucos_trans"/>
</dbReference>
<dbReference type="GO" id="GO:0008194">
    <property type="term" value="F:UDP-glycosyltransferase activity"/>
    <property type="evidence" value="ECO:0007669"/>
    <property type="project" value="InterPro"/>
</dbReference>
<feature type="signal peptide" evidence="5">
    <location>
        <begin position="1"/>
        <end position="21"/>
    </location>
</feature>
<dbReference type="PANTHER" id="PTHR48043:SF158">
    <property type="entry name" value="UDP-GLUCURONOSYLTRANSFERASE"/>
    <property type="match status" value="1"/>
</dbReference>
<dbReference type="InterPro" id="IPR050271">
    <property type="entry name" value="UDP-glycosyltransferase"/>
</dbReference>
<evidence type="ECO:0000256" key="2">
    <source>
        <dbReference type="ARBA" id="ARBA00022676"/>
    </source>
</evidence>
<evidence type="ECO:0000256" key="1">
    <source>
        <dbReference type="ARBA" id="ARBA00009995"/>
    </source>
</evidence>
<dbReference type="Gene3D" id="3.40.50.2000">
    <property type="entry name" value="Glycogen Phosphorylase B"/>
    <property type="match status" value="2"/>
</dbReference>
<keyword evidence="3" id="KW-0808">Transferase</keyword>